<feature type="region of interest" description="Disordered" evidence="1">
    <location>
        <begin position="37"/>
        <end position="303"/>
    </location>
</feature>
<dbReference type="PANTHER" id="PTHR12507">
    <property type="entry name" value="REDUCED GROWTH PHENOTYPE 1 RGP1, YEAST -RELATED"/>
    <property type="match status" value="1"/>
</dbReference>
<dbReference type="InterPro" id="IPR014848">
    <property type="entry name" value="Rgp1"/>
</dbReference>
<reference evidence="2" key="1">
    <citation type="journal article" date="2023" name="Mol. Phylogenet. Evol.">
        <title>Genome-scale phylogeny and comparative genomics of the fungal order Sordariales.</title>
        <authorList>
            <person name="Hensen N."/>
            <person name="Bonometti L."/>
            <person name="Westerberg I."/>
            <person name="Brannstrom I.O."/>
            <person name="Guillou S."/>
            <person name="Cros-Aarteil S."/>
            <person name="Calhoun S."/>
            <person name="Haridas S."/>
            <person name="Kuo A."/>
            <person name="Mondo S."/>
            <person name="Pangilinan J."/>
            <person name="Riley R."/>
            <person name="LaButti K."/>
            <person name="Andreopoulos B."/>
            <person name="Lipzen A."/>
            <person name="Chen C."/>
            <person name="Yan M."/>
            <person name="Daum C."/>
            <person name="Ng V."/>
            <person name="Clum A."/>
            <person name="Steindorff A."/>
            <person name="Ohm R.A."/>
            <person name="Martin F."/>
            <person name="Silar P."/>
            <person name="Natvig D.O."/>
            <person name="Lalanne C."/>
            <person name="Gautier V."/>
            <person name="Ament-Velasquez S.L."/>
            <person name="Kruys A."/>
            <person name="Hutchinson M.I."/>
            <person name="Powell A.J."/>
            <person name="Barry K."/>
            <person name="Miller A.N."/>
            <person name="Grigoriev I.V."/>
            <person name="Debuchy R."/>
            <person name="Gladieux P."/>
            <person name="Hiltunen Thoren M."/>
            <person name="Johannesson H."/>
        </authorList>
    </citation>
    <scope>NUCLEOTIDE SEQUENCE</scope>
    <source>
        <strain evidence="2">CBS 314.62</strain>
    </source>
</reference>
<proteinExistence type="predicted"/>
<dbReference type="EMBL" id="JAULSO010000004">
    <property type="protein sequence ID" value="KAK3683664.1"/>
    <property type="molecule type" value="Genomic_DNA"/>
</dbReference>
<evidence type="ECO:0000313" key="2">
    <source>
        <dbReference type="EMBL" id="KAK3683664.1"/>
    </source>
</evidence>
<evidence type="ECO:0000256" key="1">
    <source>
        <dbReference type="SAM" id="MobiDB-lite"/>
    </source>
</evidence>
<feature type="compositionally biased region" description="Polar residues" evidence="1">
    <location>
        <begin position="66"/>
        <end position="85"/>
    </location>
</feature>
<feature type="compositionally biased region" description="Polar residues" evidence="1">
    <location>
        <begin position="228"/>
        <end position="237"/>
    </location>
</feature>
<dbReference type="AlphaFoldDB" id="A0AAE1C937"/>
<feature type="region of interest" description="Disordered" evidence="1">
    <location>
        <begin position="611"/>
        <end position="633"/>
    </location>
</feature>
<gene>
    <name evidence="2" type="ORF">B0T22DRAFT_468512</name>
</gene>
<feature type="compositionally biased region" description="Acidic residues" evidence="1">
    <location>
        <begin position="799"/>
        <end position="818"/>
    </location>
</feature>
<evidence type="ECO:0000313" key="3">
    <source>
        <dbReference type="Proteomes" id="UP001270362"/>
    </source>
</evidence>
<protein>
    <submittedName>
        <fullName evidence="2">Rgp1-domain-containing protein</fullName>
    </submittedName>
</protein>
<feature type="compositionally biased region" description="Gly residues" evidence="1">
    <location>
        <begin position="824"/>
        <end position="834"/>
    </location>
</feature>
<name>A0AAE1C937_9PEZI</name>
<reference evidence="2" key="2">
    <citation type="submission" date="2023-06" db="EMBL/GenBank/DDBJ databases">
        <authorList>
            <consortium name="Lawrence Berkeley National Laboratory"/>
            <person name="Haridas S."/>
            <person name="Hensen N."/>
            <person name="Bonometti L."/>
            <person name="Westerberg I."/>
            <person name="Brannstrom I.O."/>
            <person name="Guillou S."/>
            <person name="Cros-Aarteil S."/>
            <person name="Calhoun S."/>
            <person name="Kuo A."/>
            <person name="Mondo S."/>
            <person name="Pangilinan J."/>
            <person name="Riley R."/>
            <person name="Labutti K."/>
            <person name="Andreopoulos B."/>
            <person name="Lipzen A."/>
            <person name="Chen C."/>
            <person name="Yanf M."/>
            <person name="Daum C."/>
            <person name="Ng V."/>
            <person name="Clum A."/>
            <person name="Steindorff A."/>
            <person name="Ohm R."/>
            <person name="Martin F."/>
            <person name="Silar P."/>
            <person name="Natvig D."/>
            <person name="Lalanne C."/>
            <person name="Gautier V."/>
            <person name="Ament-Velasquez S.L."/>
            <person name="Kruys A."/>
            <person name="Hutchinson M.I."/>
            <person name="Powell A.J."/>
            <person name="Barry K."/>
            <person name="Miller A.N."/>
            <person name="Grigoriev I.V."/>
            <person name="Debuchy R."/>
            <person name="Gladieux P."/>
            <person name="Thoren M.H."/>
            <person name="Johannesson H."/>
        </authorList>
    </citation>
    <scope>NUCLEOTIDE SEQUENCE</scope>
    <source>
        <strain evidence="2">CBS 314.62</strain>
    </source>
</reference>
<feature type="region of interest" description="Disordered" evidence="1">
    <location>
        <begin position="793"/>
        <end position="841"/>
    </location>
</feature>
<feature type="region of interest" description="Disordered" evidence="1">
    <location>
        <begin position="575"/>
        <end position="595"/>
    </location>
</feature>
<dbReference type="Proteomes" id="UP001270362">
    <property type="component" value="Unassembled WGS sequence"/>
</dbReference>
<sequence length="899" mass="95468">MSPDRPSNIRVYVRWQDQVVFAGEEVKCTITFKNVARVPGTSSTPPGPLPSKPLTHTSRRAGVEGSRQSSPLHPPTATQGRTRSNIGLAPPPAARGHRSTLSLTVPSPAAASRAQAGSAPWSPAPSSARSPRNGHGHTRSVSIVSLGSATTVDDSQSIQSLQGNASSSKPQRPGRGHTRASSLQIVPRAPLLNGPRSATHPQRLYNPQGSPLFHASYPPDRSAFNGRPSDQATTPDTLQVKLPRPSPTRTDLLSGFRFPFTQSSSSPGAGGTGISEDALMMSPGSPGGDTNNLPVRSKDGVPTINEHGATLAARILSTTSIAGTPRSSGEFYSLSNNSSETLASEYVTQQPLRSQARSPHNRRTSNLTPSSIRAPETLMMGYAQLQGSFTLDGSLVNLGPFEQVKRKAVVGGQGGGVIGVETTKRDSGLLRGFGWGNFTSNFTSSIGELLGGGELSSIKEMRGIASSKSVPLLSTPQTILFVDLQLGPGESKTFEYSFRLPRGLPPTHRGKAMKISYSLVIGTQRPGGAREQQVKSVEIPFRVLGSVNNHGEILGHDLMTPYIILRDQARVQTIDKPNRQLDAPPKTPQPSPTSTMNSFVSYVDELLAGPHDGPNRSGLLSPSAMPSSRRHSTYSMLDDGANSVTTAKEAIDLAILRANMTGAGQQSANRFEIARNGQRVGVVMLARPAYRLGEAITMAIDFSAGEIPCYAVHAALETSERVDPSLALRSEASVHRVTRKVFVTASEATMYARRIVFTPTIPASATPEFVTSGVSLEWKIRLEFVVPAHDAERDLIEMPGEDDDDDEDKEGDGTDSDAADGRRAGGGGVNGSAGAGKQQPHPLLEEISRDDRGGLVLVAAENLPCESFEVAVPLRVYGAVCTGLEKLERDEASEEGLAV</sequence>
<feature type="region of interest" description="Disordered" evidence="1">
    <location>
        <begin position="350"/>
        <end position="371"/>
    </location>
</feature>
<dbReference type="Pfam" id="PF08737">
    <property type="entry name" value="Rgp1"/>
    <property type="match status" value="1"/>
</dbReference>
<accession>A0AAE1C937</accession>
<organism evidence="2 3">
    <name type="scientific">Podospora appendiculata</name>
    <dbReference type="NCBI Taxonomy" id="314037"/>
    <lineage>
        <taxon>Eukaryota</taxon>
        <taxon>Fungi</taxon>
        <taxon>Dikarya</taxon>
        <taxon>Ascomycota</taxon>
        <taxon>Pezizomycotina</taxon>
        <taxon>Sordariomycetes</taxon>
        <taxon>Sordariomycetidae</taxon>
        <taxon>Sordariales</taxon>
        <taxon>Podosporaceae</taxon>
        <taxon>Podospora</taxon>
    </lineage>
</organism>
<comment type="caution">
    <text evidence="2">The sequence shown here is derived from an EMBL/GenBank/DDBJ whole genome shotgun (WGS) entry which is preliminary data.</text>
</comment>
<feature type="compositionally biased region" description="Polar residues" evidence="1">
    <location>
        <begin position="139"/>
        <end position="170"/>
    </location>
</feature>
<keyword evidence="3" id="KW-1185">Reference proteome</keyword>
<feature type="compositionally biased region" description="Low complexity" evidence="1">
    <location>
        <begin position="106"/>
        <end position="131"/>
    </location>
</feature>